<keyword evidence="5 7" id="KW-1133">Transmembrane helix</keyword>
<evidence type="ECO:0000259" key="8">
    <source>
        <dbReference type="Pfam" id="PF19053"/>
    </source>
</evidence>
<dbReference type="NCBIfam" id="TIGR03920">
    <property type="entry name" value="T7SS_EccD"/>
    <property type="match status" value="1"/>
</dbReference>
<feature type="transmembrane region" description="Helical" evidence="7">
    <location>
        <begin position="146"/>
        <end position="165"/>
    </location>
</feature>
<evidence type="ECO:0000256" key="4">
    <source>
        <dbReference type="ARBA" id="ARBA00022692"/>
    </source>
</evidence>
<dbReference type="PIRSF" id="PIRSF017804">
    <property type="entry name" value="Secretion_EccD1"/>
    <property type="match status" value="1"/>
</dbReference>
<dbReference type="OrthoDB" id="4775372at2"/>
<name>A0A553ZQH1_9ACTN</name>
<dbReference type="Gene3D" id="3.10.20.90">
    <property type="entry name" value="Phosphatidylinositol 3-kinase Catalytic Subunit, Chain A, domain 1"/>
    <property type="match status" value="1"/>
</dbReference>
<keyword evidence="10" id="KW-1185">Reference proteome</keyword>
<evidence type="ECO:0000313" key="9">
    <source>
        <dbReference type="EMBL" id="TSB43635.1"/>
    </source>
</evidence>
<dbReference type="InterPro" id="IPR044049">
    <property type="entry name" value="EccD_transm"/>
</dbReference>
<dbReference type="AlphaFoldDB" id="A0A553ZQH1"/>
<dbReference type="Pfam" id="PF08817">
    <property type="entry name" value="YukD"/>
    <property type="match status" value="1"/>
</dbReference>
<evidence type="ECO:0000256" key="2">
    <source>
        <dbReference type="ARBA" id="ARBA00006162"/>
    </source>
</evidence>
<feature type="transmembrane region" description="Helical" evidence="7">
    <location>
        <begin position="401"/>
        <end position="419"/>
    </location>
</feature>
<evidence type="ECO:0000256" key="3">
    <source>
        <dbReference type="ARBA" id="ARBA00022475"/>
    </source>
</evidence>
<feature type="transmembrane region" description="Helical" evidence="7">
    <location>
        <begin position="232"/>
        <end position="253"/>
    </location>
</feature>
<feature type="transmembrane region" description="Helical" evidence="7">
    <location>
        <begin position="320"/>
        <end position="339"/>
    </location>
</feature>
<comment type="similarity">
    <text evidence="2">Belongs to the EccD/Snm4 family.</text>
</comment>
<accession>A0A553ZQH1</accession>
<sequence>MSDTTVGLCRLTVRSSDRAFDIGVPVDVPVADLLPVLVDYAGDDLHEKGLEQGGWAVQRLGGPPLDDEGTPRTLELRDGETLYLRPRNETLPEVAYDDLVDGVGEALRKRSDSWRPELTRRLLLGFAATALAVGLVILALPGPGMMRAVIGAGLALLLIVCAGAASRAVGDAAAGAVLGTMAVPYMALAGALVPSGGEPEVLLGARLLAAGAAGAGASVLALSAVAACAPLFLGALTTTLFVAVGGAGAVAGLPLAHAAGIAVLCVLVCGGLVPGLGFRLSGLRLPVLPSNADQLQEGIAPHPAEQVASRAVLADSYMTGLYAALGLVSVACLTTLLTAPAADGWPPRACACVLSVLLLLHSRHFGSLWQRLAMVVPGVYGLALAATLTAAGVALPARLTLAAALLTAGAVSAVAAWTVPGRRLVPYWGRIGDVLHTLTAVVLVPLTILVAGIYQQLRAIKG</sequence>
<dbReference type="RefSeq" id="WP_143940389.1">
    <property type="nucleotide sequence ID" value="NZ_VKLS01000017.1"/>
</dbReference>
<proteinExistence type="inferred from homology"/>
<feature type="transmembrane region" description="Helical" evidence="7">
    <location>
        <begin position="118"/>
        <end position="140"/>
    </location>
</feature>
<feature type="transmembrane region" description="Helical" evidence="7">
    <location>
        <begin position="259"/>
        <end position="278"/>
    </location>
</feature>
<protein>
    <submittedName>
        <fullName evidence="9">Type VII secretion integral membrane protein EccD</fullName>
    </submittedName>
</protein>
<evidence type="ECO:0000256" key="5">
    <source>
        <dbReference type="ARBA" id="ARBA00022989"/>
    </source>
</evidence>
<keyword evidence="3" id="KW-1003">Cell membrane</keyword>
<feature type="transmembrane region" description="Helical" evidence="7">
    <location>
        <begin position="205"/>
        <end position="225"/>
    </location>
</feature>
<keyword evidence="4 7" id="KW-0812">Transmembrane</keyword>
<keyword evidence="6 7" id="KW-0472">Membrane</keyword>
<evidence type="ECO:0000313" key="10">
    <source>
        <dbReference type="Proteomes" id="UP000320888"/>
    </source>
</evidence>
<comment type="subcellular location">
    <subcellularLocation>
        <location evidence="1">Cell membrane</location>
        <topology evidence="1">Multi-pass membrane protein</topology>
    </subcellularLocation>
</comment>
<dbReference type="EMBL" id="VKLS01000017">
    <property type="protein sequence ID" value="TSB43635.1"/>
    <property type="molecule type" value="Genomic_DNA"/>
</dbReference>
<organism evidence="9 10">
    <name type="scientific">Streptomyces benahoarensis</name>
    <dbReference type="NCBI Taxonomy" id="2595054"/>
    <lineage>
        <taxon>Bacteria</taxon>
        <taxon>Bacillati</taxon>
        <taxon>Actinomycetota</taxon>
        <taxon>Actinomycetes</taxon>
        <taxon>Kitasatosporales</taxon>
        <taxon>Streptomycetaceae</taxon>
        <taxon>Streptomyces</taxon>
    </lineage>
</organism>
<evidence type="ECO:0000256" key="6">
    <source>
        <dbReference type="ARBA" id="ARBA00023136"/>
    </source>
</evidence>
<dbReference type="Pfam" id="PF19053">
    <property type="entry name" value="EccD"/>
    <property type="match status" value="1"/>
</dbReference>
<dbReference type="InterPro" id="IPR024962">
    <property type="entry name" value="YukD-like"/>
</dbReference>
<reference evidence="9 10" key="1">
    <citation type="submission" date="2019-07" db="EMBL/GenBank/DDBJ databases">
        <title>Draft genome for Streptomyces benahoarensis MZ03-48.</title>
        <authorList>
            <person name="Gonzalez-Pimentel J.L."/>
        </authorList>
    </citation>
    <scope>NUCLEOTIDE SEQUENCE [LARGE SCALE GENOMIC DNA]</scope>
    <source>
        <strain evidence="9 10">MZ03-48</strain>
    </source>
</reference>
<feature type="transmembrane region" description="Helical" evidence="7">
    <location>
        <begin position="431"/>
        <end position="454"/>
    </location>
</feature>
<gene>
    <name evidence="9" type="primary">eccD</name>
    <name evidence="9" type="ORF">FNZ23_03315</name>
</gene>
<feature type="transmembrane region" description="Helical" evidence="7">
    <location>
        <begin position="172"/>
        <end position="193"/>
    </location>
</feature>
<comment type="caution">
    <text evidence="9">The sequence shown here is derived from an EMBL/GenBank/DDBJ whole genome shotgun (WGS) entry which is preliminary data.</text>
</comment>
<feature type="transmembrane region" description="Helical" evidence="7">
    <location>
        <begin position="372"/>
        <end position="395"/>
    </location>
</feature>
<dbReference type="Proteomes" id="UP000320888">
    <property type="component" value="Unassembled WGS sequence"/>
</dbReference>
<evidence type="ECO:0000256" key="1">
    <source>
        <dbReference type="ARBA" id="ARBA00004651"/>
    </source>
</evidence>
<dbReference type="InterPro" id="IPR006707">
    <property type="entry name" value="T7SS_EccD"/>
</dbReference>
<feature type="domain" description="EccD-like transmembrane" evidence="8">
    <location>
        <begin position="119"/>
        <end position="459"/>
    </location>
</feature>
<dbReference type="GO" id="GO:0005886">
    <property type="term" value="C:plasma membrane"/>
    <property type="evidence" value="ECO:0007669"/>
    <property type="project" value="UniProtKB-SubCell"/>
</dbReference>
<evidence type="ECO:0000256" key="7">
    <source>
        <dbReference type="SAM" id="Phobius"/>
    </source>
</evidence>